<comment type="caution">
    <text evidence="1">The sequence shown here is derived from an EMBL/GenBank/DDBJ whole genome shotgun (WGS) entry which is preliminary data.</text>
</comment>
<evidence type="ECO:0008006" key="3">
    <source>
        <dbReference type="Google" id="ProtNLM"/>
    </source>
</evidence>
<dbReference type="InterPro" id="IPR036291">
    <property type="entry name" value="NAD(P)-bd_dom_sf"/>
</dbReference>
<sequence length="30" mass="3292">MADAIMFLLSPASRGMYGQDLIVDNGYTLQ</sequence>
<protein>
    <recommendedName>
        <fullName evidence="3">SDR family oxidoreductase</fullName>
    </recommendedName>
</protein>
<dbReference type="EMBL" id="JAZHGA010000004">
    <property type="protein sequence ID" value="MEM5339663.1"/>
    <property type="molecule type" value="Genomic_DNA"/>
</dbReference>
<gene>
    <name evidence="1" type="ORF">V4C56_08460</name>
</gene>
<dbReference type="RefSeq" id="WP_342958701.1">
    <property type="nucleotide sequence ID" value="NZ_JAZHGA010000004.1"/>
</dbReference>
<evidence type="ECO:0000313" key="1">
    <source>
        <dbReference type="EMBL" id="MEM5339663.1"/>
    </source>
</evidence>
<name>A0ABU9QYD4_9BURK</name>
<reference evidence="1 2" key="1">
    <citation type="submission" date="2024-01" db="EMBL/GenBank/DDBJ databases">
        <title>The diversity of rhizobia nodulating Mimosa spp. in eleven states of Brazil covering several biomes is determined by host plant, location, and edaphic factors.</title>
        <authorList>
            <person name="Rouws L."/>
            <person name="Barauna A."/>
            <person name="Beukes C."/>
            <person name="De Faria S.M."/>
            <person name="Gross E."/>
            <person name="Dos Reis Junior F.B."/>
            <person name="Simon M."/>
            <person name="Maluk M."/>
            <person name="Odee D.W."/>
            <person name="Kenicer G."/>
            <person name="Young J.P.W."/>
            <person name="Reis V.M."/>
            <person name="Zilli J."/>
            <person name="James E.K."/>
        </authorList>
    </citation>
    <scope>NUCLEOTIDE SEQUENCE [LARGE SCALE GENOMIC DNA]</scope>
    <source>
        <strain evidence="1 2">JPY530</strain>
    </source>
</reference>
<dbReference type="Proteomes" id="UP001481677">
    <property type="component" value="Unassembled WGS sequence"/>
</dbReference>
<accession>A0ABU9QYD4</accession>
<keyword evidence="2" id="KW-1185">Reference proteome</keyword>
<dbReference type="SUPFAM" id="SSF51735">
    <property type="entry name" value="NAD(P)-binding Rossmann-fold domains"/>
    <property type="match status" value="1"/>
</dbReference>
<proteinExistence type="predicted"/>
<dbReference type="Gene3D" id="3.40.50.720">
    <property type="entry name" value="NAD(P)-binding Rossmann-like Domain"/>
    <property type="match status" value="1"/>
</dbReference>
<evidence type="ECO:0000313" key="2">
    <source>
        <dbReference type="Proteomes" id="UP001481677"/>
    </source>
</evidence>
<organism evidence="1 2">
    <name type="scientific">Paraburkholderia azotifigens</name>
    <dbReference type="NCBI Taxonomy" id="2057004"/>
    <lineage>
        <taxon>Bacteria</taxon>
        <taxon>Pseudomonadati</taxon>
        <taxon>Pseudomonadota</taxon>
        <taxon>Betaproteobacteria</taxon>
        <taxon>Burkholderiales</taxon>
        <taxon>Burkholderiaceae</taxon>
        <taxon>Paraburkholderia</taxon>
    </lineage>
</organism>